<sequence>MVQKSVSAQIDTKTHKIKALTTHIDIVSEDCKKLLGNGATVEARQISPFSITIVIGENDFERVVEFPAPVLASRSRLRIARKSSYVEIIASLPHPSELAQSREFMYPMLLNTGSLSLWNLP</sequence>
<proteinExistence type="predicted"/>
<reference evidence="1 2" key="1">
    <citation type="journal article" date="2016" name="Nat. Commun.">
        <title>Ectomycorrhizal ecology is imprinted in the genome of the dominant symbiotic fungus Cenococcum geophilum.</title>
        <authorList>
            <consortium name="DOE Joint Genome Institute"/>
            <person name="Peter M."/>
            <person name="Kohler A."/>
            <person name="Ohm R.A."/>
            <person name="Kuo A."/>
            <person name="Krutzmann J."/>
            <person name="Morin E."/>
            <person name="Arend M."/>
            <person name="Barry K.W."/>
            <person name="Binder M."/>
            <person name="Choi C."/>
            <person name="Clum A."/>
            <person name="Copeland A."/>
            <person name="Grisel N."/>
            <person name="Haridas S."/>
            <person name="Kipfer T."/>
            <person name="LaButti K."/>
            <person name="Lindquist E."/>
            <person name="Lipzen A."/>
            <person name="Maire R."/>
            <person name="Meier B."/>
            <person name="Mihaltcheva S."/>
            <person name="Molinier V."/>
            <person name="Murat C."/>
            <person name="Poggeler S."/>
            <person name="Quandt C.A."/>
            <person name="Sperisen C."/>
            <person name="Tritt A."/>
            <person name="Tisserant E."/>
            <person name="Crous P.W."/>
            <person name="Henrissat B."/>
            <person name="Nehls U."/>
            <person name="Egli S."/>
            <person name="Spatafora J.W."/>
            <person name="Grigoriev I.V."/>
            <person name="Martin F.M."/>
        </authorList>
    </citation>
    <scope>NUCLEOTIDE SEQUENCE [LARGE SCALE GENOMIC DNA]</scope>
    <source>
        <strain evidence="1 2">CBS 459.81</strain>
    </source>
</reference>
<organism evidence="1 2">
    <name type="scientific">Lepidopterella palustris CBS 459.81</name>
    <dbReference type="NCBI Taxonomy" id="1314670"/>
    <lineage>
        <taxon>Eukaryota</taxon>
        <taxon>Fungi</taxon>
        <taxon>Dikarya</taxon>
        <taxon>Ascomycota</taxon>
        <taxon>Pezizomycotina</taxon>
        <taxon>Dothideomycetes</taxon>
        <taxon>Pleosporomycetidae</taxon>
        <taxon>Mytilinidiales</taxon>
        <taxon>Argynnaceae</taxon>
        <taxon>Lepidopterella</taxon>
    </lineage>
</organism>
<evidence type="ECO:0000313" key="2">
    <source>
        <dbReference type="Proteomes" id="UP000250266"/>
    </source>
</evidence>
<name>A0A8E2E3G2_9PEZI</name>
<keyword evidence="2" id="KW-1185">Reference proteome</keyword>
<accession>A0A8E2E3G2</accession>
<dbReference type="AlphaFoldDB" id="A0A8E2E3G2"/>
<dbReference type="EMBL" id="KV745203">
    <property type="protein sequence ID" value="OCK76511.1"/>
    <property type="molecule type" value="Genomic_DNA"/>
</dbReference>
<dbReference type="OrthoDB" id="432970at2759"/>
<dbReference type="Proteomes" id="UP000250266">
    <property type="component" value="Unassembled WGS sequence"/>
</dbReference>
<protein>
    <submittedName>
        <fullName evidence="1">Uncharacterized protein</fullName>
    </submittedName>
</protein>
<gene>
    <name evidence="1" type="ORF">K432DRAFT_428666</name>
</gene>
<evidence type="ECO:0000313" key="1">
    <source>
        <dbReference type="EMBL" id="OCK76511.1"/>
    </source>
</evidence>